<dbReference type="Pfam" id="PF01390">
    <property type="entry name" value="SEA"/>
    <property type="match status" value="1"/>
</dbReference>
<dbReference type="SUPFAM" id="SSF82671">
    <property type="entry name" value="SEA domain"/>
    <property type="match status" value="2"/>
</dbReference>
<feature type="non-terminal residue" evidence="2">
    <location>
        <position position="1"/>
    </location>
</feature>
<keyword evidence="3" id="KW-1185">Reference proteome</keyword>
<feature type="non-terminal residue" evidence="2">
    <location>
        <position position="298"/>
    </location>
</feature>
<dbReference type="OrthoDB" id="6148570at2759"/>
<dbReference type="Proteomes" id="UP000678393">
    <property type="component" value="Unassembled WGS sequence"/>
</dbReference>
<dbReference type="EMBL" id="CAJHNH020000934">
    <property type="protein sequence ID" value="CAG5120611.1"/>
    <property type="molecule type" value="Genomic_DNA"/>
</dbReference>
<comment type="caution">
    <text evidence="2">The sequence shown here is derived from an EMBL/GenBank/DDBJ whole genome shotgun (WGS) entry which is preliminary data.</text>
</comment>
<accession>A0A8S3YZ80</accession>
<dbReference type="Gene3D" id="3.30.70.960">
    <property type="entry name" value="SEA domain"/>
    <property type="match status" value="2"/>
</dbReference>
<dbReference type="PROSITE" id="PS50024">
    <property type="entry name" value="SEA"/>
    <property type="match status" value="1"/>
</dbReference>
<name>A0A8S3YZ80_9EUPU</name>
<evidence type="ECO:0000313" key="3">
    <source>
        <dbReference type="Proteomes" id="UP000678393"/>
    </source>
</evidence>
<sequence>NLVFRYIILPTYNLTFTDDLRDRNSEKFVAITTDFCLGMEKLFDQSIHGYRFYSCKVHAIRDDPPTITVSVGYIGGEWPGIDGGIQWVIRRHAPLLYVPDTYHGFLEVYRVGNNPLRIHFYIVFHGTVIEGLTSSIIAVIRQFGQPVYYLTFLAYIVGDILVLPEELPVGPSVFPTNITTLASSTLYSSMTSLHDTALSSASTTAISTQSGVVLVLYYEVYNLTFTEDLRNPGSELFKRQRQALCDDLTQWYTARNSPFIDSFRVCDLISFNPSPTGVTFSLQFDTPLTDNFAHAVRT</sequence>
<protein>
    <recommendedName>
        <fullName evidence="1">SEA domain-containing protein</fullName>
    </recommendedName>
</protein>
<organism evidence="2 3">
    <name type="scientific">Candidula unifasciata</name>
    <dbReference type="NCBI Taxonomy" id="100452"/>
    <lineage>
        <taxon>Eukaryota</taxon>
        <taxon>Metazoa</taxon>
        <taxon>Spiralia</taxon>
        <taxon>Lophotrochozoa</taxon>
        <taxon>Mollusca</taxon>
        <taxon>Gastropoda</taxon>
        <taxon>Heterobranchia</taxon>
        <taxon>Euthyneura</taxon>
        <taxon>Panpulmonata</taxon>
        <taxon>Eupulmonata</taxon>
        <taxon>Stylommatophora</taxon>
        <taxon>Helicina</taxon>
        <taxon>Helicoidea</taxon>
        <taxon>Geomitridae</taxon>
        <taxon>Candidula</taxon>
    </lineage>
</organism>
<feature type="domain" description="SEA" evidence="1">
    <location>
        <begin position="210"/>
        <end position="298"/>
    </location>
</feature>
<dbReference type="InterPro" id="IPR000082">
    <property type="entry name" value="SEA_dom"/>
</dbReference>
<dbReference type="AlphaFoldDB" id="A0A8S3YZ80"/>
<reference evidence="2" key="1">
    <citation type="submission" date="2021-04" db="EMBL/GenBank/DDBJ databases">
        <authorList>
            <consortium name="Molecular Ecology Group"/>
        </authorList>
    </citation>
    <scope>NUCLEOTIDE SEQUENCE</scope>
</reference>
<dbReference type="InterPro" id="IPR036364">
    <property type="entry name" value="SEA_dom_sf"/>
</dbReference>
<evidence type="ECO:0000259" key="1">
    <source>
        <dbReference type="PROSITE" id="PS50024"/>
    </source>
</evidence>
<proteinExistence type="predicted"/>
<gene>
    <name evidence="2" type="ORF">CUNI_LOCUS6169</name>
</gene>
<evidence type="ECO:0000313" key="2">
    <source>
        <dbReference type="EMBL" id="CAG5120611.1"/>
    </source>
</evidence>